<dbReference type="SUPFAM" id="SSF47819">
    <property type="entry name" value="HRDC-like"/>
    <property type="match status" value="1"/>
</dbReference>
<evidence type="ECO:0000313" key="1">
    <source>
        <dbReference type="EMBL" id="KKN35419.1"/>
    </source>
</evidence>
<dbReference type="GO" id="GO:0030880">
    <property type="term" value="C:RNA polymerase complex"/>
    <property type="evidence" value="ECO:0007669"/>
    <property type="project" value="InterPro"/>
</dbReference>
<dbReference type="InterPro" id="IPR010924">
    <property type="entry name" value="Rpo4"/>
</dbReference>
<sequence length="121" mass="14000">MSGRKIDERPVSIPEVKEIMDNIKEQMEKIDAEEGMSHFQEITYNFVNKFAKMETRIAKKIIKFLMNKHAIEELFAINVVNINPQAVSEIRSILEKSFTGKSLSDQQLEVILEELEDIKTS</sequence>
<dbReference type="GO" id="GO:0006352">
    <property type="term" value="P:DNA-templated transcription initiation"/>
    <property type="evidence" value="ECO:0007669"/>
    <property type="project" value="InterPro"/>
</dbReference>
<organism evidence="1">
    <name type="scientific">marine sediment metagenome</name>
    <dbReference type="NCBI Taxonomy" id="412755"/>
    <lineage>
        <taxon>unclassified sequences</taxon>
        <taxon>metagenomes</taxon>
        <taxon>ecological metagenomes</taxon>
    </lineage>
</organism>
<dbReference type="PANTHER" id="PTHR39646:SF1">
    <property type="entry name" value="DNA-DIRECTED RNA POLYMERASE SUBUNIT RPO4"/>
    <property type="match status" value="1"/>
</dbReference>
<dbReference type="Gene3D" id="6.10.140.10">
    <property type="match status" value="1"/>
</dbReference>
<accession>A0A0F9PYZ2</accession>
<dbReference type="Pfam" id="PF03874">
    <property type="entry name" value="RNA_pol_Rpb4"/>
    <property type="match status" value="1"/>
</dbReference>
<dbReference type="InterPro" id="IPR010997">
    <property type="entry name" value="HRDC-like_sf"/>
</dbReference>
<gene>
    <name evidence="1" type="ORF">LCGC14_0783900</name>
</gene>
<proteinExistence type="inferred from homology"/>
<dbReference type="AlphaFoldDB" id="A0A0F9PYZ2"/>
<dbReference type="PANTHER" id="PTHR39646">
    <property type="entry name" value="RNA POLYMERASE RPB4"/>
    <property type="match status" value="1"/>
</dbReference>
<dbReference type="HAMAP" id="MF_00864">
    <property type="entry name" value="RNApol_arch_Rpo4"/>
    <property type="match status" value="1"/>
</dbReference>
<dbReference type="InterPro" id="IPR044876">
    <property type="entry name" value="HRDC_dom_sf"/>
</dbReference>
<comment type="caution">
    <text evidence="1">The sequence shown here is derived from an EMBL/GenBank/DDBJ whole genome shotgun (WGS) entry which is preliminary data.</text>
</comment>
<evidence type="ECO:0008006" key="2">
    <source>
        <dbReference type="Google" id="ProtNLM"/>
    </source>
</evidence>
<dbReference type="GO" id="GO:0000166">
    <property type="term" value="F:nucleotide binding"/>
    <property type="evidence" value="ECO:0007669"/>
    <property type="project" value="InterPro"/>
</dbReference>
<dbReference type="EMBL" id="LAZR01002039">
    <property type="protein sequence ID" value="KKN35419.1"/>
    <property type="molecule type" value="Genomic_DNA"/>
</dbReference>
<protein>
    <recommendedName>
        <fullName evidence="2">RNA polymerase Rpb4/RPC9 core domain-containing protein</fullName>
    </recommendedName>
</protein>
<reference evidence="1" key="1">
    <citation type="journal article" date="2015" name="Nature">
        <title>Complex archaea that bridge the gap between prokaryotes and eukaryotes.</title>
        <authorList>
            <person name="Spang A."/>
            <person name="Saw J.H."/>
            <person name="Jorgensen S.L."/>
            <person name="Zaremba-Niedzwiedzka K."/>
            <person name="Martijn J."/>
            <person name="Lind A.E."/>
            <person name="van Eijk R."/>
            <person name="Schleper C."/>
            <person name="Guy L."/>
            <person name="Ettema T.J."/>
        </authorList>
    </citation>
    <scope>NUCLEOTIDE SEQUENCE</scope>
</reference>
<dbReference type="InterPro" id="IPR005574">
    <property type="entry name" value="Rpb4/RPC9"/>
</dbReference>
<name>A0A0F9PYZ2_9ZZZZ</name>
<dbReference type="Gene3D" id="1.10.150.80">
    <property type="entry name" value="HRDC domain"/>
    <property type="match status" value="1"/>
</dbReference>